<evidence type="ECO:0000256" key="1">
    <source>
        <dbReference type="SAM" id="Phobius"/>
    </source>
</evidence>
<dbReference type="EMBL" id="KQ964470">
    <property type="protein sequence ID" value="KXN71631.1"/>
    <property type="molecule type" value="Genomic_DNA"/>
</dbReference>
<dbReference type="AlphaFoldDB" id="A0A137P9N9"/>
<sequence>MSARLVGLVGGVVVSSGFIYSLRRNIEKDLNIHRENLADIDYELKTAFLPEHEQAIIDVIIL</sequence>
<name>A0A137P9N9_CONC2</name>
<accession>A0A137P9N9</accession>
<organism evidence="2 3">
    <name type="scientific">Conidiobolus coronatus (strain ATCC 28846 / CBS 209.66 / NRRL 28638)</name>
    <name type="common">Delacroixia coronata</name>
    <dbReference type="NCBI Taxonomy" id="796925"/>
    <lineage>
        <taxon>Eukaryota</taxon>
        <taxon>Fungi</taxon>
        <taxon>Fungi incertae sedis</taxon>
        <taxon>Zoopagomycota</taxon>
        <taxon>Entomophthoromycotina</taxon>
        <taxon>Entomophthoromycetes</taxon>
        <taxon>Entomophthorales</taxon>
        <taxon>Ancylistaceae</taxon>
        <taxon>Conidiobolus</taxon>
    </lineage>
</organism>
<protein>
    <submittedName>
        <fullName evidence="2">Uncharacterized protein</fullName>
    </submittedName>
</protein>
<keyword evidence="1" id="KW-0472">Membrane</keyword>
<feature type="transmembrane region" description="Helical" evidence="1">
    <location>
        <begin position="6"/>
        <end position="22"/>
    </location>
</feature>
<gene>
    <name evidence="2" type="ORF">CONCODRAFT_146304</name>
</gene>
<reference evidence="2 3" key="1">
    <citation type="journal article" date="2015" name="Genome Biol. Evol.">
        <title>Phylogenomic analyses indicate that early fungi evolved digesting cell walls of algal ancestors of land plants.</title>
        <authorList>
            <person name="Chang Y."/>
            <person name="Wang S."/>
            <person name="Sekimoto S."/>
            <person name="Aerts A.L."/>
            <person name="Choi C."/>
            <person name="Clum A."/>
            <person name="LaButti K.M."/>
            <person name="Lindquist E.A."/>
            <person name="Yee Ngan C."/>
            <person name="Ohm R.A."/>
            <person name="Salamov A.A."/>
            <person name="Grigoriev I.V."/>
            <person name="Spatafora J.W."/>
            <person name="Berbee M.L."/>
        </authorList>
    </citation>
    <scope>NUCLEOTIDE SEQUENCE [LARGE SCALE GENOMIC DNA]</scope>
    <source>
        <strain evidence="2 3">NRRL 28638</strain>
    </source>
</reference>
<evidence type="ECO:0000313" key="3">
    <source>
        <dbReference type="Proteomes" id="UP000070444"/>
    </source>
</evidence>
<keyword evidence="1" id="KW-0812">Transmembrane</keyword>
<keyword evidence="3" id="KW-1185">Reference proteome</keyword>
<evidence type="ECO:0000313" key="2">
    <source>
        <dbReference type="EMBL" id="KXN71631.1"/>
    </source>
</evidence>
<proteinExistence type="predicted"/>
<keyword evidence="1" id="KW-1133">Transmembrane helix</keyword>
<dbReference type="Proteomes" id="UP000070444">
    <property type="component" value="Unassembled WGS sequence"/>
</dbReference>